<comment type="caution">
    <text evidence="3">The sequence shown here is derived from an EMBL/GenBank/DDBJ whole genome shotgun (WGS) entry which is preliminary data.</text>
</comment>
<dbReference type="OrthoDB" id="8775810at2759"/>
<name>A0A1Y2C7X7_9FUNG</name>
<dbReference type="SUPFAM" id="SSF54518">
    <property type="entry name" value="Tubby C-terminal domain-like"/>
    <property type="match status" value="1"/>
</dbReference>
<dbReference type="Pfam" id="PF01167">
    <property type="entry name" value="Tub"/>
    <property type="match status" value="2"/>
</dbReference>
<evidence type="ECO:0000313" key="4">
    <source>
        <dbReference type="Proteomes" id="UP000193642"/>
    </source>
</evidence>
<dbReference type="PANTHER" id="PTHR16517">
    <property type="entry name" value="TUBBY-RELATED"/>
    <property type="match status" value="1"/>
</dbReference>
<dbReference type="EMBL" id="MCGO01000026">
    <property type="protein sequence ID" value="ORY43129.1"/>
    <property type="molecule type" value="Genomic_DNA"/>
</dbReference>
<keyword evidence="4" id="KW-1185">Reference proteome</keyword>
<protein>
    <recommendedName>
        <fullName evidence="2">Tubby C-terminal domain-containing protein</fullName>
    </recommendedName>
</protein>
<comment type="similarity">
    <text evidence="1">Belongs to the TUB family.</text>
</comment>
<dbReference type="STRING" id="329046.A0A1Y2C7X7"/>
<dbReference type="Gene3D" id="3.20.90.10">
    <property type="entry name" value="Tubby Protein, Chain A"/>
    <property type="match status" value="1"/>
</dbReference>
<reference evidence="3 4" key="1">
    <citation type="submission" date="2016-07" db="EMBL/GenBank/DDBJ databases">
        <title>Pervasive Adenine N6-methylation of Active Genes in Fungi.</title>
        <authorList>
            <consortium name="DOE Joint Genome Institute"/>
            <person name="Mondo S.J."/>
            <person name="Dannebaum R.O."/>
            <person name="Kuo R.C."/>
            <person name="Labutti K."/>
            <person name="Haridas S."/>
            <person name="Kuo A."/>
            <person name="Salamov A."/>
            <person name="Ahrendt S.R."/>
            <person name="Lipzen A."/>
            <person name="Sullivan W."/>
            <person name="Andreopoulos W.B."/>
            <person name="Clum A."/>
            <person name="Lindquist E."/>
            <person name="Daum C."/>
            <person name="Ramamoorthy G.K."/>
            <person name="Gryganskyi A."/>
            <person name="Culley D."/>
            <person name="Magnuson J.K."/>
            <person name="James T.Y."/>
            <person name="O'Malley M.A."/>
            <person name="Stajich J.E."/>
            <person name="Spatafora J.W."/>
            <person name="Visel A."/>
            <person name="Grigoriev I.V."/>
        </authorList>
    </citation>
    <scope>NUCLEOTIDE SEQUENCE [LARGE SCALE GENOMIC DNA]</scope>
    <source>
        <strain evidence="3 4">JEL800</strain>
    </source>
</reference>
<dbReference type="PANTHER" id="PTHR16517:SF7">
    <property type="entry name" value="PROTEIN KING TUBBY"/>
    <property type="match status" value="1"/>
</dbReference>
<dbReference type="InterPro" id="IPR000007">
    <property type="entry name" value="Tubby_C"/>
</dbReference>
<gene>
    <name evidence="3" type="ORF">BCR33DRAFT_272455</name>
</gene>
<accession>A0A1Y2C7X7</accession>
<evidence type="ECO:0000256" key="1">
    <source>
        <dbReference type="ARBA" id="ARBA00007129"/>
    </source>
</evidence>
<sequence length="268" mass="30749">MAFALSPVPYPHEIRCKIERTKSFASGGKTFPAYELFIEDDVRQVFLLSARKQNFMSKSSHYVISTDRLSNWSRTKENIVANVRSNFIGTAFSVYDNAEGSSKMKFGSHEEFCAVLYEPNILGVKGPRKMTVILPGMNKDKTRCQLRPQSERDTLLFRSKRDVDKDIHITHNKTPQWNPGNSPPSPPYYRFLTDQPDTESFVLNFNTRVTMASVKNFQIVHDHDLDYIMMQFGRVEAHKFTMDFKYPMTAVQAFGIALTSFDAKLACE</sequence>
<dbReference type="GO" id="GO:0061512">
    <property type="term" value="P:protein localization to cilium"/>
    <property type="evidence" value="ECO:0007669"/>
    <property type="project" value="TreeGrafter"/>
</dbReference>
<dbReference type="PRINTS" id="PR01573">
    <property type="entry name" value="SUPERTUBBY"/>
</dbReference>
<evidence type="ECO:0000313" key="3">
    <source>
        <dbReference type="EMBL" id="ORY43129.1"/>
    </source>
</evidence>
<feature type="domain" description="Tubby C-terminal" evidence="2">
    <location>
        <begin position="6"/>
        <end position="179"/>
    </location>
</feature>
<proteinExistence type="inferred from homology"/>
<dbReference type="InterPro" id="IPR025659">
    <property type="entry name" value="Tubby-like_C"/>
</dbReference>
<evidence type="ECO:0000259" key="2">
    <source>
        <dbReference type="Pfam" id="PF01167"/>
    </source>
</evidence>
<dbReference type="AlphaFoldDB" id="A0A1Y2C7X7"/>
<organism evidence="3 4">
    <name type="scientific">Rhizoclosmatium globosum</name>
    <dbReference type="NCBI Taxonomy" id="329046"/>
    <lineage>
        <taxon>Eukaryota</taxon>
        <taxon>Fungi</taxon>
        <taxon>Fungi incertae sedis</taxon>
        <taxon>Chytridiomycota</taxon>
        <taxon>Chytridiomycota incertae sedis</taxon>
        <taxon>Chytridiomycetes</taxon>
        <taxon>Chytridiales</taxon>
        <taxon>Chytriomycetaceae</taxon>
        <taxon>Rhizoclosmatium</taxon>
    </lineage>
</organism>
<dbReference type="Proteomes" id="UP000193642">
    <property type="component" value="Unassembled WGS sequence"/>
</dbReference>
<dbReference type="GO" id="GO:0005929">
    <property type="term" value="C:cilium"/>
    <property type="evidence" value="ECO:0007669"/>
    <property type="project" value="TreeGrafter"/>
</dbReference>
<feature type="domain" description="Tubby C-terminal" evidence="2">
    <location>
        <begin position="197"/>
        <end position="262"/>
    </location>
</feature>